<dbReference type="Proteomes" id="UP001214553">
    <property type="component" value="Chromosome"/>
</dbReference>
<protein>
    <submittedName>
        <fullName evidence="1">Uncharacterized protein</fullName>
    </submittedName>
</protein>
<dbReference type="PROSITE" id="PS51257">
    <property type="entry name" value="PROKAR_LIPOPROTEIN"/>
    <property type="match status" value="1"/>
</dbReference>
<keyword evidence="2" id="KW-1185">Reference proteome</keyword>
<name>A0ABY8BY88_9MICO</name>
<evidence type="ECO:0000313" key="2">
    <source>
        <dbReference type="Proteomes" id="UP001214553"/>
    </source>
</evidence>
<organism evidence="1 2">
    <name type="scientific">Microbacterium horticulturae</name>
    <dbReference type="NCBI Taxonomy" id="3028316"/>
    <lineage>
        <taxon>Bacteria</taxon>
        <taxon>Bacillati</taxon>
        <taxon>Actinomycetota</taxon>
        <taxon>Actinomycetes</taxon>
        <taxon>Micrococcales</taxon>
        <taxon>Microbacteriaceae</taxon>
        <taxon>Microbacterium</taxon>
    </lineage>
</organism>
<gene>
    <name evidence="1" type="ORF">PU630_16645</name>
</gene>
<sequence>MSRDAAAGISHRFLPIAGIGASCPQIWERPVRDAAAAVSLEGMDPVLTTLDAALAALWDVVEAMPAMRAEGVAIADATAWECDTMRRFRRRLDAWDDTMAQLAARVADEHESLRVARAGRAASLAGVGG</sequence>
<accession>A0ABY8BY88</accession>
<dbReference type="EMBL" id="CP119108">
    <property type="protein sequence ID" value="WEG08847.1"/>
    <property type="molecule type" value="Genomic_DNA"/>
</dbReference>
<proteinExistence type="predicted"/>
<reference evidence="1 2" key="1">
    <citation type="submission" date="2023-03" db="EMBL/GenBank/DDBJ databases">
        <title>Genome sequence of Microbacterium sp. KACC 23027.</title>
        <authorList>
            <person name="Kim S."/>
            <person name="Heo J."/>
            <person name="Kwon S.-W."/>
        </authorList>
    </citation>
    <scope>NUCLEOTIDE SEQUENCE [LARGE SCALE GENOMIC DNA]</scope>
    <source>
        <strain evidence="1 2">KACC 23027</strain>
    </source>
</reference>
<evidence type="ECO:0000313" key="1">
    <source>
        <dbReference type="EMBL" id="WEG08847.1"/>
    </source>
</evidence>
<dbReference type="RefSeq" id="WP_275278174.1">
    <property type="nucleotide sequence ID" value="NZ_CP119108.1"/>
</dbReference>